<gene>
    <name evidence="1" type="ORF">OMED0930_LOCUS6644</name>
</gene>
<evidence type="ECO:0000313" key="1">
    <source>
        <dbReference type="EMBL" id="CAD8815524.1"/>
    </source>
</evidence>
<sequence>MRATASACAASAMRDAPHHVAACGADDVFRALDDARSRALSRTGMCGATGSGARGAAHARARFGMWSTAATRGGGDDARARGDAAEAAPGTAALWDGVPGHGRQLSALRASRGERPREVVVACEDGGEMEISSHGAWARDATALARGTPLCVWAHGMRGDLNNDDEEGLWNFWKYCDVGDGAESRATARDIGVIRYNARGYGASSDVRRTREARWDNRGSDMIELARRVRKGNGGKLVFCGASLGGATSIWAAVLAYESGVAEDAPAALVIVTPPTFYEERESRKKKLKAKVAKGAAVENTKAPRRVFAAARDPVVPEPPSLANPNDSCAVEVLIGSAQSNLPEPERVREALRDIPVICLAWDCGDVTHPVSSAMVIKDLVPHAEIVVASSKEDYDIVKHVRAEWSNAILEFIQRNVISDDEGKENL</sequence>
<accession>A0A7S1EPF7</accession>
<organism evidence="1">
    <name type="scientific">Ostreococcus mediterraneus</name>
    <dbReference type="NCBI Taxonomy" id="1486918"/>
    <lineage>
        <taxon>Eukaryota</taxon>
        <taxon>Viridiplantae</taxon>
        <taxon>Chlorophyta</taxon>
        <taxon>Mamiellophyceae</taxon>
        <taxon>Mamiellales</taxon>
        <taxon>Bathycoccaceae</taxon>
        <taxon>Ostreococcus</taxon>
    </lineage>
</organism>
<proteinExistence type="predicted"/>
<dbReference type="Gene3D" id="3.40.50.1820">
    <property type="entry name" value="alpha/beta hydrolase"/>
    <property type="match status" value="1"/>
</dbReference>
<name>A0A7S1EPF7_9CHLO</name>
<dbReference type="InterPro" id="IPR029058">
    <property type="entry name" value="AB_hydrolase_fold"/>
</dbReference>
<dbReference type="SUPFAM" id="SSF53474">
    <property type="entry name" value="alpha/beta-Hydrolases"/>
    <property type="match status" value="1"/>
</dbReference>
<evidence type="ECO:0008006" key="2">
    <source>
        <dbReference type="Google" id="ProtNLM"/>
    </source>
</evidence>
<dbReference type="EMBL" id="HBFO01009375">
    <property type="protein sequence ID" value="CAD8815524.1"/>
    <property type="molecule type" value="Transcribed_RNA"/>
</dbReference>
<protein>
    <recommendedName>
        <fullName evidence="2">Serine aminopeptidase S33 domain-containing protein</fullName>
    </recommendedName>
</protein>
<dbReference type="AlphaFoldDB" id="A0A7S1EPF7"/>
<reference evidence="1" key="1">
    <citation type="submission" date="2021-01" db="EMBL/GenBank/DDBJ databases">
        <authorList>
            <person name="Corre E."/>
            <person name="Pelletier E."/>
            <person name="Niang G."/>
            <person name="Scheremetjew M."/>
            <person name="Finn R."/>
            <person name="Kale V."/>
            <person name="Holt S."/>
            <person name="Cochrane G."/>
            <person name="Meng A."/>
            <person name="Brown T."/>
            <person name="Cohen L."/>
        </authorList>
    </citation>
    <scope>NUCLEOTIDE SEQUENCE</scope>
    <source>
        <strain evidence="1">Clade-D-RCC1621</strain>
    </source>
</reference>